<evidence type="ECO:0000256" key="1">
    <source>
        <dbReference type="ARBA" id="ARBA00005254"/>
    </source>
</evidence>
<proteinExistence type="inferred from homology"/>
<evidence type="ECO:0000259" key="2">
    <source>
        <dbReference type="Pfam" id="PF01575"/>
    </source>
</evidence>
<dbReference type="Pfam" id="PF01575">
    <property type="entry name" value="MaoC_dehydratas"/>
    <property type="match status" value="1"/>
</dbReference>
<dbReference type="PANTHER" id="PTHR42993">
    <property type="entry name" value="MAOC-LIKE DEHYDRATASE DOMAIN-CONTAINING PROTEIN"/>
    <property type="match status" value="1"/>
</dbReference>
<gene>
    <name evidence="3" type="ORF">GCM10009690_13490</name>
</gene>
<comment type="similarity">
    <text evidence="1">Belongs to the enoyl-CoA hydratase/isomerase family.</text>
</comment>
<dbReference type="Gene3D" id="3.10.129.10">
    <property type="entry name" value="Hotdog Thioesterase"/>
    <property type="match status" value="1"/>
</dbReference>
<name>A0ABN2A5B6_9MICO</name>
<comment type="caution">
    <text evidence="3">The sequence shown here is derived from an EMBL/GenBank/DDBJ whole genome shotgun (WGS) entry which is preliminary data.</text>
</comment>
<accession>A0ABN2A5B6</accession>
<reference evidence="3 4" key="1">
    <citation type="journal article" date="2019" name="Int. J. Syst. Evol. Microbiol.">
        <title>The Global Catalogue of Microorganisms (GCM) 10K type strain sequencing project: providing services to taxonomists for standard genome sequencing and annotation.</title>
        <authorList>
            <consortium name="The Broad Institute Genomics Platform"/>
            <consortium name="The Broad Institute Genome Sequencing Center for Infectious Disease"/>
            <person name="Wu L."/>
            <person name="Ma J."/>
        </authorList>
    </citation>
    <scope>NUCLEOTIDE SEQUENCE [LARGE SCALE GENOMIC DNA]</scope>
    <source>
        <strain evidence="3 4">JCM 13318</strain>
    </source>
</reference>
<feature type="domain" description="MaoC-like" evidence="2">
    <location>
        <begin position="18"/>
        <end position="121"/>
    </location>
</feature>
<dbReference type="InterPro" id="IPR029069">
    <property type="entry name" value="HotDog_dom_sf"/>
</dbReference>
<dbReference type="InterPro" id="IPR039375">
    <property type="entry name" value="NodN-like"/>
</dbReference>
<dbReference type="InterPro" id="IPR002539">
    <property type="entry name" value="MaoC-like_dom"/>
</dbReference>
<dbReference type="RefSeq" id="WP_173156861.1">
    <property type="nucleotide sequence ID" value="NZ_BAAALX010000008.1"/>
</dbReference>
<evidence type="ECO:0000313" key="3">
    <source>
        <dbReference type="EMBL" id="GAA1511752.1"/>
    </source>
</evidence>
<dbReference type="CDD" id="cd03450">
    <property type="entry name" value="NodN"/>
    <property type="match status" value="1"/>
</dbReference>
<dbReference type="Proteomes" id="UP001500177">
    <property type="component" value="Unassembled WGS sequence"/>
</dbReference>
<protein>
    <submittedName>
        <fullName evidence="3">MaoC family dehydratase</fullName>
    </submittedName>
</protein>
<keyword evidence="4" id="KW-1185">Reference proteome</keyword>
<dbReference type="EMBL" id="BAAALX010000008">
    <property type="protein sequence ID" value="GAA1511752.1"/>
    <property type="molecule type" value="Genomic_DNA"/>
</dbReference>
<organism evidence="3 4">
    <name type="scientific">Brevibacterium permense</name>
    <dbReference type="NCBI Taxonomy" id="234834"/>
    <lineage>
        <taxon>Bacteria</taxon>
        <taxon>Bacillati</taxon>
        <taxon>Actinomycetota</taxon>
        <taxon>Actinomycetes</taxon>
        <taxon>Micrococcales</taxon>
        <taxon>Brevibacteriaceae</taxon>
        <taxon>Brevibacterium</taxon>
    </lineage>
</organism>
<dbReference type="SUPFAM" id="SSF54637">
    <property type="entry name" value="Thioesterase/thiol ester dehydrase-isomerase"/>
    <property type="match status" value="1"/>
</dbReference>
<evidence type="ECO:0000313" key="4">
    <source>
        <dbReference type="Proteomes" id="UP001500177"/>
    </source>
</evidence>
<sequence length="164" mass="17828">MAEQLLDSAIHITEIRSLIGHKLGPTRPTVLDQERINLFAEATDDYQWIHTDPARAAETETGSTIAHGFLILALAATVNQELVLIEGTSSRVNYGLNKVRFISPAPAGTRARGFTTLKSVKSVPSGTQLVFDIEIRGDQIEKPLCVAEFISLAPGIHLEQEPTA</sequence>
<dbReference type="PANTHER" id="PTHR42993:SF1">
    <property type="entry name" value="MAOC-LIKE DEHYDRATASE DOMAIN-CONTAINING PROTEIN"/>
    <property type="match status" value="1"/>
</dbReference>